<feature type="chain" id="PRO_5037710231" evidence="1">
    <location>
        <begin position="21"/>
        <end position="84"/>
    </location>
</feature>
<accession>A0A914R3X2</accession>
<organism evidence="2 3">
    <name type="scientific">Parascaris equorum</name>
    <name type="common">Equine roundworm</name>
    <dbReference type="NCBI Taxonomy" id="6256"/>
    <lineage>
        <taxon>Eukaryota</taxon>
        <taxon>Metazoa</taxon>
        <taxon>Ecdysozoa</taxon>
        <taxon>Nematoda</taxon>
        <taxon>Chromadorea</taxon>
        <taxon>Rhabditida</taxon>
        <taxon>Spirurina</taxon>
        <taxon>Ascaridomorpha</taxon>
        <taxon>Ascaridoidea</taxon>
        <taxon>Ascarididae</taxon>
        <taxon>Parascaris</taxon>
    </lineage>
</organism>
<evidence type="ECO:0000313" key="3">
    <source>
        <dbReference type="WBParaSite" id="PEQ_0000130901-mRNA-1"/>
    </source>
</evidence>
<name>A0A914R3X2_PAREQ</name>
<dbReference type="Proteomes" id="UP000887564">
    <property type="component" value="Unplaced"/>
</dbReference>
<dbReference type="AlphaFoldDB" id="A0A914R3X2"/>
<keyword evidence="2" id="KW-1185">Reference proteome</keyword>
<sequence length="84" mass="9603">MRFARFTCVLLAIFVTVSFGFDKKDVAKKAISLKKISLQSQSTQTMKRFGRALASNSIDEHNMPEYLPSVFLPLHDLYYSNIAR</sequence>
<proteinExistence type="predicted"/>
<keyword evidence="1" id="KW-0732">Signal</keyword>
<evidence type="ECO:0000313" key="2">
    <source>
        <dbReference type="Proteomes" id="UP000887564"/>
    </source>
</evidence>
<evidence type="ECO:0000256" key="1">
    <source>
        <dbReference type="SAM" id="SignalP"/>
    </source>
</evidence>
<dbReference type="WBParaSite" id="PEQ_0000130901-mRNA-1">
    <property type="protein sequence ID" value="PEQ_0000130901-mRNA-1"/>
    <property type="gene ID" value="PEQ_0000130901"/>
</dbReference>
<reference evidence="3" key="1">
    <citation type="submission" date="2022-11" db="UniProtKB">
        <authorList>
            <consortium name="WormBaseParasite"/>
        </authorList>
    </citation>
    <scope>IDENTIFICATION</scope>
</reference>
<feature type="signal peptide" evidence="1">
    <location>
        <begin position="1"/>
        <end position="20"/>
    </location>
</feature>
<protein>
    <submittedName>
        <fullName evidence="3">Uncharacterized protein</fullName>
    </submittedName>
</protein>